<organism evidence="3">
    <name type="scientific">Gongylonema pulchrum</name>
    <dbReference type="NCBI Taxonomy" id="637853"/>
    <lineage>
        <taxon>Eukaryota</taxon>
        <taxon>Metazoa</taxon>
        <taxon>Ecdysozoa</taxon>
        <taxon>Nematoda</taxon>
        <taxon>Chromadorea</taxon>
        <taxon>Rhabditida</taxon>
        <taxon>Spirurina</taxon>
        <taxon>Spiruromorpha</taxon>
        <taxon>Spiruroidea</taxon>
        <taxon>Gongylonematidae</taxon>
        <taxon>Gongylonema</taxon>
    </lineage>
</organism>
<gene>
    <name evidence="1" type="ORF">GPUH_LOCUS3941</name>
</gene>
<dbReference type="EMBL" id="UYRT01007086">
    <property type="protein sequence ID" value="VDK41594.1"/>
    <property type="molecule type" value="Genomic_DNA"/>
</dbReference>
<evidence type="ECO:0000313" key="1">
    <source>
        <dbReference type="EMBL" id="VDK41594.1"/>
    </source>
</evidence>
<reference evidence="3" key="1">
    <citation type="submission" date="2016-06" db="UniProtKB">
        <authorList>
            <consortium name="WormBaseParasite"/>
        </authorList>
    </citation>
    <scope>IDENTIFICATION</scope>
</reference>
<keyword evidence="2" id="KW-1185">Reference proteome</keyword>
<reference evidence="1 2" key="2">
    <citation type="submission" date="2018-11" db="EMBL/GenBank/DDBJ databases">
        <authorList>
            <consortium name="Pathogen Informatics"/>
        </authorList>
    </citation>
    <scope>NUCLEOTIDE SEQUENCE [LARGE SCALE GENOMIC DNA]</scope>
</reference>
<protein>
    <submittedName>
        <fullName evidence="1 3">Uncharacterized protein</fullName>
    </submittedName>
</protein>
<sequence length="70" mass="7683">MSISNDSSDRDTSTLPIPSMICRRFLGCNAQAGREHSIPGSLIDIVIWRSLHFSPDPTQNIFKSMGASAF</sequence>
<proteinExistence type="predicted"/>
<accession>A0A183D5F0</accession>
<evidence type="ECO:0000313" key="2">
    <source>
        <dbReference type="Proteomes" id="UP000271098"/>
    </source>
</evidence>
<dbReference type="Proteomes" id="UP000271098">
    <property type="component" value="Unassembled WGS sequence"/>
</dbReference>
<name>A0A183D5F0_9BILA</name>
<dbReference type="AlphaFoldDB" id="A0A183D5F0"/>
<evidence type="ECO:0000313" key="3">
    <source>
        <dbReference type="WBParaSite" id="GPUH_0000394801-mRNA-1"/>
    </source>
</evidence>
<dbReference type="WBParaSite" id="GPUH_0000394801-mRNA-1">
    <property type="protein sequence ID" value="GPUH_0000394801-mRNA-1"/>
    <property type="gene ID" value="GPUH_0000394801"/>
</dbReference>